<dbReference type="Proteomes" id="UP000018780">
    <property type="component" value="Chromosome"/>
</dbReference>
<evidence type="ECO:0000313" key="2">
    <source>
        <dbReference type="Proteomes" id="UP000018780"/>
    </source>
</evidence>
<reference evidence="1 2" key="1">
    <citation type="submission" date="2013-09" db="EMBL/GenBank/DDBJ databases">
        <authorList>
            <consortium name="DOE Joint Genome Institute"/>
            <person name="Klenk H.-P."/>
            <person name="Huntemann M."/>
            <person name="Han J."/>
            <person name="Chen A."/>
            <person name="Kyrpides N."/>
            <person name="Mavromatis K."/>
            <person name="Markowitz V."/>
            <person name="Palaniappan K."/>
            <person name="Ivanova N."/>
            <person name="Schaumberg A."/>
            <person name="Pati A."/>
            <person name="Liolios K."/>
            <person name="Nordberg H.P."/>
            <person name="Cantor M.N."/>
            <person name="Hua S.X."/>
            <person name="Woyke T."/>
        </authorList>
    </citation>
    <scope>NUCLEOTIDE SEQUENCE [LARGE SCALE GENOMIC DNA]</scope>
    <source>
        <strain evidence="1 2">DSM 14336</strain>
    </source>
</reference>
<protein>
    <submittedName>
        <fullName evidence="1">Uncharacterized protein</fullName>
    </submittedName>
</protein>
<sequence length="41" mass="4352">MKLTFFSPPTDIASMVEKGIHIAAQLAGIPMAGCRDANYAN</sequence>
<dbReference type="EMBL" id="CP006773">
    <property type="protein sequence ID" value="AHD03227.1"/>
    <property type="molecule type" value="Genomic_DNA"/>
</dbReference>
<name>V9W223_9RHOB</name>
<organism evidence="1 2">
    <name type="scientific">Leisingera methylohalidivorans DSM 14336</name>
    <dbReference type="NCBI Taxonomy" id="999552"/>
    <lineage>
        <taxon>Bacteria</taxon>
        <taxon>Pseudomonadati</taxon>
        <taxon>Pseudomonadota</taxon>
        <taxon>Alphaproteobacteria</taxon>
        <taxon>Rhodobacterales</taxon>
        <taxon>Roseobacteraceae</taxon>
        <taxon>Leisingera</taxon>
    </lineage>
</organism>
<dbReference type="HOGENOM" id="CLU_219105_0_0_5"/>
<dbReference type="KEGG" id="lmd:METH_17150"/>
<dbReference type="AlphaFoldDB" id="V9W223"/>
<accession>V9W223</accession>
<dbReference type="STRING" id="999552.METH_17150"/>
<proteinExistence type="predicted"/>
<evidence type="ECO:0000313" key="1">
    <source>
        <dbReference type="EMBL" id="AHD03227.1"/>
    </source>
</evidence>
<keyword evidence="2" id="KW-1185">Reference proteome</keyword>
<gene>
    <name evidence="1" type="ORF">METH_17150</name>
</gene>